<proteinExistence type="predicted"/>
<dbReference type="Gramene" id="Pp3c5_14860V3.4">
    <property type="protein sequence ID" value="Pp3c5_14860V3.4"/>
    <property type="gene ID" value="Pp3c5_14860"/>
</dbReference>
<dbReference type="EnsemblPlants" id="Pp3c5_14860V3.3">
    <property type="protein sequence ID" value="Pp3c5_14860V3.3"/>
    <property type="gene ID" value="Pp3c5_14860"/>
</dbReference>
<feature type="region of interest" description="Disordered" evidence="1">
    <location>
        <begin position="656"/>
        <end position="685"/>
    </location>
</feature>
<name>A0A7I4E394_PHYPA</name>
<dbReference type="EMBL" id="ABEU02000005">
    <property type="status" value="NOT_ANNOTATED_CDS"/>
    <property type="molecule type" value="Genomic_DNA"/>
</dbReference>
<protein>
    <submittedName>
        <fullName evidence="2">Uncharacterized protein</fullName>
    </submittedName>
</protein>
<reference evidence="2 3" key="1">
    <citation type="journal article" date="2008" name="Science">
        <title>The Physcomitrella genome reveals evolutionary insights into the conquest of land by plants.</title>
        <authorList>
            <person name="Rensing S."/>
            <person name="Lang D."/>
            <person name="Zimmer A."/>
            <person name="Terry A."/>
            <person name="Salamov A."/>
            <person name="Shapiro H."/>
            <person name="Nishiyama T."/>
            <person name="Perroud P.-F."/>
            <person name="Lindquist E."/>
            <person name="Kamisugi Y."/>
            <person name="Tanahashi T."/>
            <person name="Sakakibara K."/>
            <person name="Fujita T."/>
            <person name="Oishi K."/>
            <person name="Shin-I T."/>
            <person name="Kuroki Y."/>
            <person name="Toyoda A."/>
            <person name="Suzuki Y."/>
            <person name="Hashimoto A."/>
            <person name="Yamaguchi K."/>
            <person name="Sugano A."/>
            <person name="Kohara Y."/>
            <person name="Fujiyama A."/>
            <person name="Anterola A."/>
            <person name="Aoki S."/>
            <person name="Ashton N."/>
            <person name="Barbazuk W.B."/>
            <person name="Barker E."/>
            <person name="Bennetzen J."/>
            <person name="Bezanilla M."/>
            <person name="Blankenship R."/>
            <person name="Cho S.H."/>
            <person name="Dutcher S."/>
            <person name="Estelle M."/>
            <person name="Fawcett J.A."/>
            <person name="Gundlach H."/>
            <person name="Hanada K."/>
            <person name="Heyl A."/>
            <person name="Hicks K.A."/>
            <person name="Hugh J."/>
            <person name="Lohr M."/>
            <person name="Mayer K."/>
            <person name="Melkozernov A."/>
            <person name="Murata T."/>
            <person name="Nelson D."/>
            <person name="Pils B."/>
            <person name="Prigge M."/>
            <person name="Reiss B."/>
            <person name="Renner T."/>
            <person name="Rombauts S."/>
            <person name="Rushton P."/>
            <person name="Sanderfoot A."/>
            <person name="Schween G."/>
            <person name="Shiu S.-H."/>
            <person name="Stueber K."/>
            <person name="Theodoulou F.L."/>
            <person name="Tu H."/>
            <person name="Van de Peer Y."/>
            <person name="Verrier P.J."/>
            <person name="Waters E."/>
            <person name="Wood A."/>
            <person name="Yang L."/>
            <person name="Cove D."/>
            <person name="Cuming A."/>
            <person name="Hasebe M."/>
            <person name="Lucas S."/>
            <person name="Mishler D.B."/>
            <person name="Reski R."/>
            <person name="Grigoriev I."/>
            <person name="Quatrano R.S."/>
            <person name="Boore J.L."/>
        </authorList>
    </citation>
    <scope>NUCLEOTIDE SEQUENCE [LARGE SCALE GENOMIC DNA]</scope>
    <source>
        <strain evidence="2 3">cv. Gransden 2004</strain>
    </source>
</reference>
<evidence type="ECO:0000256" key="1">
    <source>
        <dbReference type="SAM" id="MobiDB-lite"/>
    </source>
</evidence>
<feature type="region of interest" description="Disordered" evidence="1">
    <location>
        <begin position="319"/>
        <end position="345"/>
    </location>
</feature>
<dbReference type="GeneID" id="112282367"/>
<evidence type="ECO:0000313" key="2">
    <source>
        <dbReference type="EnsemblPlants" id="Pp3c5_14860V3.3"/>
    </source>
</evidence>
<dbReference type="EnsemblPlants" id="Pp3c5_14860V3.4">
    <property type="protein sequence ID" value="Pp3c5_14860V3.4"/>
    <property type="gene ID" value="Pp3c5_14860"/>
</dbReference>
<organism evidence="2 3">
    <name type="scientific">Physcomitrium patens</name>
    <name type="common">Spreading-leaved earth moss</name>
    <name type="synonym">Physcomitrella patens</name>
    <dbReference type="NCBI Taxonomy" id="3218"/>
    <lineage>
        <taxon>Eukaryota</taxon>
        <taxon>Viridiplantae</taxon>
        <taxon>Streptophyta</taxon>
        <taxon>Embryophyta</taxon>
        <taxon>Bryophyta</taxon>
        <taxon>Bryophytina</taxon>
        <taxon>Bryopsida</taxon>
        <taxon>Funariidae</taxon>
        <taxon>Funariales</taxon>
        <taxon>Funariaceae</taxon>
        <taxon>Physcomitrium</taxon>
    </lineage>
</organism>
<reference evidence="2 3" key="2">
    <citation type="journal article" date="2018" name="Plant J.">
        <title>The Physcomitrella patens chromosome-scale assembly reveals moss genome structure and evolution.</title>
        <authorList>
            <person name="Lang D."/>
            <person name="Ullrich K.K."/>
            <person name="Murat F."/>
            <person name="Fuchs J."/>
            <person name="Jenkins J."/>
            <person name="Haas F.B."/>
            <person name="Piednoel M."/>
            <person name="Gundlach H."/>
            <person name="Van Bel M."/>
            <person name="Meyberg R."/>
            <person name="Vives C."/>
            <person name="Morata J."/>
            <person name="Symeonidi A."/>
            <person name="Hiss M."/>
            <person name="Muchero W."/>
            <person name="Kamisugi Y."/>
            <person name="Saleh O."/>
            <person name="Blanc G."/>
            <person name="Decker E.L."/>
            <person name="van Gessel N."/>
            <person name="Grimwood J."/>
            <person name="Hayes R.D."/>
            <person name="Graham S.W."/>
            <person name="Gunter L.E."/>
            <person name="McDaniel S.F."/>
            <person name="Hoernstein S.N.W."/>
            <person name="Larsson A."/>
            <person name="Li F.W."/>
            <person name="Perroud P.F."/>
            <person name="Phillips J."/>
            <person name="Ranjan P."/>
            <person name="Rokshar D.S."/>
            <person name="Rothfels C.J."/>
            <person name="Schneider L."/>
            <person name="Shu S."/>
            <person name="Stevenson D.W."/>
            <person name="Thummler F."/>
            <person name="Tillich M."/>
            <person name="Villarreal Aguilar J.C."/>
            <person name="Widiez T."/>
            <person name="Wong G.K."/>
            <person name="Wymore A."/>
            <person name="Zhang Y."/>
            <person name="Zimmer A.D."/>
            <person name="Quatrano R.S."/>
            <person name="Mayer K.F.X."/>
            <person name="Goodstein D."/>
            <person name="Casacuberta J.M."/>
            <person name="Vandepoele K."/>
            <person name="Reski R."/>
            <person name="Cuming A.C."/>
            <person name="Tuskan G.A."/>
            <person name="Maumus F."/>
            <person name="Salse J."/>
            <person name="Schmutz J."/>
            <person name="Rensing S.A."/>
        </authorList>
    </citation>
    <scope>NUCLEOTIDE SEQUENCE [LARGE SCALE GENOMIC DNA]</scope>
    <source>
        <strain evidence="2 3">cv. Gransden 2004</strain>
    </source>
</reference>
<dbReference type="Gramene" id="Pp3c5_14860V3.3">
    <property type="protein sequence ID" value="Pp3c5_14860V3.3"/>
    <property type="gene ID" value="Pp3c5_14860"/>
</dbReference>
<evidence type="ECO:0000313" key="3">
    <source>
        <dbReference type="Proteomes" id="UP000006727"/>
    </source>
</evidence>
<dbReference type="PANTHER" id="PTHR21563:SF3">
    <property type="entry name" value="ZINC FINGER C3H1 DOMAIN-CONTAINING PROTEIN"/>
    <property type="match status" value="1"/>
</dbReference>
<feature type="region of interest" description="Disordered" evidence="1">
    <location>
        <begin position="572"/>
        <end position="597"/>
    </location>
</feature>
<dbReference type="RefSeq" id="XP_024375649.1">
    <property type="nucleotide sequence ID" value="XM_024519881.2"/>
</dbReference>
<dbReference type="Proteomes" id="UP000006727">
    <property type="component" value="Chromosome 5"/>
</dbReference>
<sequence>MLLHDDIQGEAKTTGFTSSSNLIAMSSVRKASYANKLQHLNGLSTSYPPGDFLKLPLEENSGVTSHTQGQCPQPDAYKASREDAAEIFEGESFVSQALAHGSVEKLSAAAPVFRSSPNGSSAKLPLSHAKEGARPVDVSIDSNRITGMSFISSRKSFSPPFASSGRPFSPLLGSRLQPIPLSEDCMQTNDFQAALYLSRTADHNEKLIINIDDSDSEEERPIAKPVQILSRGGVDQVKAAGGRPTSGTHTLACADSDVKRRVKQTNGVRFTNTTLNTKTGPIMRPALISKLPPPRTETKIETLRQLDAAKENKFLQRNRVSRLSEPRSKASPGVLEQGSNEGTQRISKASGINVAVNRSSRTLKRKLRPANAAFIDLVFGSFQSIDAELTECGARNVCDADLTPKSSDFQSSTGIPDEIAMNQQADYSVKTEKNSETCSFGISKESKNIVSCGDFSFSKASTAAESSRTTVCGGTVAAPSVEPPLFGIKVVEFGTKNTSGIQEIESGVTESRNVEKIQISFQNLTAEKVVYNNFANVPTVGTPTLPGRSCAAISSGILSELHLESTQLRQTRSSSLKRRVPTCDESTEQKKEHSWDQSSDTLLSILARPGPDSLSRVANHIVADDDKMLLKRRRIDEHVRRARDTEHAAANSLSFSFLSKQRSRPQSCSPGPPSTGHVKHRRDESRSFCQTNAPVSVSYIHVHGQHYQHAQKHCAQDGVVSSGILKVMFNGGKNILPPSFATSLVVQIVVPDEPSLQSNQALAPSSEDPGDCDPWSCWHQHGSGKSHLNHLRIQSSVTGGSASNFLDKLREEANRVDKDLEEAKANRGDCVTQERELCKAYHDAQTALRAATARCETLFQSRKFLRVLVQIAELILFQQASYSMYDNRLVPHDKGTVPRILELSSLSYTTMVRNSSTPLTGQKLDCHVGISGNVTSAAQGTWIRSSAQVNKKTFERSSSKADTEILEGKLDKAIYHVIQLSGFQDAWHNCVKSQTWSRMLYPRKPFCLFEHWRKRIDVAHSTLDQALFFAQLRTYSNFAPEVEEQKLSSEEFSISLEENGSGASKNVGTIIGNKSLVPRTFPWNRRPPAPSHKIRAYTTNHEEGLTSRVWCCLGRQYKFNPFKSSDLVSATRRLLHSDMPYLHAIFSNFGSQMTLVDASGWCDSRDKLRATFEEHVDRKLGNTKGWLGFPLTPIHFDLNRTCTDVCNEIENSRGSCEFLLLYINNKQILLECLNACGVSVQALVNDGEESQ</sequence>
<reference evidence="2" key="3">
    <citation type="submission" date="2020-12" db="UniProtKB">
        <authorList>
            <consortium name="EnsemblPlants"/>
        </authorList>
    </citation>
    <scope>IDENTIFICATION</scope>
</reference>
<dbReference type="AlphaFoldDB" id="A0A7I4E394"/>
<gene>
    <name evidence="2" type="primary">LOC112282367</name>
</gene>
<dbReference type="PANTHER" id="PTHR21563">
    <property type="entry name" value="ZINC FINGER C3H1 DOMAIN-CONTAINING PROTEIN"/>
    <property type="match status" value="1"/>
</dbReference>
<keyword evidence="3" id="KW-1185">Reference proteome</keyword>
<dbReference type="InterPro" id="IPR039278">
    <property type="entry name" value="Red1"/>
</dbReference>
<accession>A0A7I4E394</accession>